<dbReference type="InterPro" id="IPR043502">
    <property type="entry name" value="DNA/RNA_pol_sf"/>
</dbReference>
<dbReference type="AlphaFoldDB" id="A0A9Q1F634"/>
<evidence type="ECO:0000313" key="2">
    <source>
        <dbReference type="EMBL" id="KAJ8351844.1"/>
    </source>
</evidence>
<dbReference type="EMBL" id="JAINUF010000008">
    <property type="protein sequence ID" value="KAJ8351844.1"/>
    <property type="molecule type" value="Genomic_DNA"/>
</dbReference>
<dbReference type="SUPFAM" id="SSF56672">
    <property type="entry name" value="DNA/RNA polymerases"/>
    <property type="match status" value="1"/>
</dbReference>
<dbReference type="OrthoDB" id="6761011at2759"/>
<sequence length="223" mass="24886">MQNPAVLEWLNLHAATGLQIPFIGYAVMDFIVGGVQMPANRGKHDKSGNGCLRSATGSRTGPSSRSSWATPVLLGEIWPRFWPTLRCCSRHKWPRHGAADPQPWRSGHRRPDYSGPSRGREPVRPAGAEWLTPDQQQRFRELNRRWAGVFAAHEDFVRPTLFSITSLQERLPLAAKRYRPLPPSLFPELRPLLQEMLESGVIAESASPWAAPVVLVSPTLCLG</sequence>
<feature type="region of interest" description="Disordered" evidence="1">
    <location>
        <begin position="95"/>
        <end position="128"/>
    </location>
</feature>
<accession>A0A9Q1F634</accession>
<keyword evidence="3" id="KW-1185">Reference proteome</keyword>
<dbReference type="Gene3D" id="3.10.10.10">
    <property type="entry name" value="HIV Type 1 Reverse Transcriptase, subunit A, domain 1"/>
    <property type="match status" value="1"/>
</dbReference>
<dbReference type="Proteomes" id="UP001152622">
    <property type="component" value="Chromosome 8"/>
</dbReference>
<feature type="compositionally biased region" description="Low complexity" evidence="1">
    <location>
        <begin position="53"/>
        <end position="67"/>
    </location>
</feature>
<reference evidence="2" key="1">
    <citation type="journal article" date="2023" name="Science">
        <title>Genome structures resolve the early diversification of teleost fishes.</title>
        <authorList>
            <person name="Parey E."/>
            <person name="Louis A."/>
            <person name="Montfort J."/>
            <person name="Bouchez O."/>
            <person name="Roques C."/>
            <person name="Iampietro C."/>
            <person name="Lluch J."/>
            <person name="Castinel A."/>
            <person name="Donnadieu C."/>
            <person name="Desvignes T."/>
            <person name="Floi Bucao C."/>
            <person name="Jouanno E."/>
            <person name="Wen M."/>
            <person name="Mejri S."/>
            <person name="Dirks R."/>
            <person name="Jansen H."/>
            <person name="Henkel C."/>
            <person name="Chen W.J."/>
            <person name="Zahm M."/>
            <person name="Cabau C."/>
            <person name="Klopp C."/>
            <person name="Thompson A.W."/>
            <person name="Robinson-Rechavi M."/>
            <person name="Braasch I."/>
            <person name="Lecointre G."/>
            <person name="Bobe J."/>
            <person name="Postlethwait J.H."/>
            <person name="Berthelot C."/>
            <person name="Roest Crollius H."/>
            <person name="Guiguen Y."/>
        </authorList>
    </citation>
    <scope>NUCLEOTIDE SEQUENCE</scope>
    <source>
        <strain evidence="2">WJC10195</strain>
    </source>
</reference>
<organism evidence="2 3">
    <name type="scientific">Synaphobranchus kaupii</name>
    <name type="common">Kaup's arrowtooth eel</name>
    <dbReference type="NCBI Taxonomy" id="118154"/>
    <lineage>
        <taxon>Eukaryota</taxon>
        <taxon>Metazoa</taxon>
        <taxon>Chordata</taxon>
        <taxon>Craniata</taxon>
        <taxon>Vertebrata</taxon>
        <taxon>Euteleostomi</taxon>
        <taxon>Actinopterygii</taxon>
        <taxon>Neopterygii</taxon>
        <taxon>Teleostei</taxon>
        <taxon>Anguilliformes</taxon>
        <taxon>Synaphobranchidae</taxon>
        <taxon>Synaphobranchus</taxon>
    </lineage>
</organism>
<evidence type="ECO:0000313" key="3">
    <source>
        <dbReference type="Proteomes" id="UP001152622"/>
    </source>
</evidence>
<name>A0A9Q1F634_SYNKA</name>
<protein>
    <submittedName>
        <fullName evidence="2">Uncharacterized protein</fullName>
    </submittedName>
</protein>
<evidence type="ECO:0000256" key="1">
    <source>
        <dbReference type="SAM" id="MobiDB-lite"/>
    </source>
</evidence>
<gene>
    <name evidence="2" type="ORF">SKAU_G00233200</name>
</gene>
<comment type="caution">
    <text evidence="2">The sequence shown here is derived from an EMBL/GenBank/DDBJ whole genome shotgun (WGS) entry which is preliminary data.</text>
</comment>
<proteinExistence type="predicted"/>
<feature type="region of interest" description="Disordered" evidence="1">
    <location>
        <begin position="41"/>
        <end position="67"/>
    </location>
</feature>